<feature type="compositionally biased region" description="Basic and acidic residues" evidence="1">
    <location>
        <begin position="1188"/>
        <end position="1204"/>
    </location>
</feature>
<feature type="compositionally biased region" description="Gly residues" evidence="1">
    <location>
        <begin position="1128"/>
        <end position="1138"/>
    </location>
</feature>
<dbReference type="Proteomes" id="UP000484988">
    <property type="component" value="Unassembled WGS sequence"/>
</dbReference>
<evidence type="ECO:0000313" key="2">
    <source>
        <dbReference type="EMBL" id="GFH36545.1"/>
    </source>
</evidence>
<evidence type="ECO:0000256" key="1">
    <source>
        <dbReference type="SAM" id="MobiDB-lite"/>
    </source>
</evidence>
<organism evidence="2 3">
    <name type="scientific">Streptomyces pacificus</name>
    <dbReference type="NCBI Taxonomy" id="2705029"/>
    <lineage>
        <taxon>Bacteria</taxon>
        <taxon>Bacillati</taxon>
        <taxon>Actinomycetota</taxon>
        <taxon>Actinomycetes</taxon>
        <taxon>Kitasatosporales</taxon>
        <taxon>Streptomycetaceae</taxon>
        <taxon>Streptomyces</taxon>
    </lineage>
</organism>
<dbReference type="InterPro" id="IPR025904">
    <property type="entry name" value="Tubulin-like"/>
</dbReference>
<sequence length="1446" mass="156847">MKIFQPMLFVGLGGTGGLVGAELERRLRAELCGPDGTALSHLSGHAPYQLPECLQFVYADYSESDLQRLPQFNVDPSLRAAYAHTSRATHNLLPNFDSSPEVTKMLRASLREEVADWLPPRIGEPKVTPLHNGAGQLPTVGRAALFATLRHSLAPVLEPLLQAIDAIARSAGALSEFGGGKVSGCEVFVAFSVAGGTGAGIFLDYLHLINHAFQMRRFNGVKIYPLVVMPSSFSSSSGGGREADLNAARALVDLFRLVDMQNAPTEGAEIGDLEHDGGIGIRYPGTMPIRLRTGILPTAFLFSPTAGIRQDDLRRSIVSLVMSLIGTELGDGRSRGRTMAADDDHQTFAASFINRGVHRSAVSPTGIGRQGVSTSLVASMTAPMDQLADLVAGRLLRRAVTDLLERPRAALRDDAVPLVRRLFADAGLEGLWERRQLDVPDPDPLPRGGRAIEAALGERLGDMQRLLSDLQTIAIRETTAMADRFAPRPAVDKLLQSVDPFAAERLVKGVPDSDEAIARAGFLGMLGARARAPQRPPGVTDQPPKVPRIKGRLAGMSPARWGDDDVRAALHEQDTWYRWRCHAVWHEAWREQQQRWQSQADAAGADLGRLVNGFVKHAERERKVSAQKGLELYEDRTGISYLLPPQRTLNHFYEDVVTRLVRREGLRETEAEDALLLRMIDGDAWRAVHTLSRRNPDGAVASVKAQLEGRITRLFAESGEHLEERPLLPAMGTLLAAAAGDGDAAEQVSKEALELFGRKLTGLLPVGFTPEGTGPLRVLVTYPRVQAVEEVQEYLGKTLQLPSDARNSVQYQGVESDSVTVVLFRSEMSLTQVPEARKVLRQWARAKDSEQAHDVLRWRQRLGYRDSWMVSCEEERRVILHRLLCCMWNGQVDVLDGATASPGRVRLRLFPERGAQVPGVRLSLGDYPGGVSSWAELLRSYERWTVLDDERTVEDYCRGLMGAQPGGLARNGSEPHPLFVELVEGIAPRQLELLAERREAGGERVEGWVRPLWEFWQETLPAALDVEFGDQRALQPTLRTLLEHVRGGTPAARRTNGREVPGRRRPEDDDFGTASRTPAGAASGRNEVYESAAARGTRGGGGDANGYAPGYDDAGYAPGYGGHDRGGARGMRGVGGVPRRGAEPAARDGGSRGAREDGDGAWGTRPGAEDTPGVRDGLRTASGYRSGGGDRHLAEDRSADDGESHGAGYRGGSGDRHAPGPRGTGGREREEDHTHGFRTGHATARADDDDDGGGGWGARPEDDGALDTRPEVDGGWGARPEDDARPLASSGAEHDPRRRPAPGDGEDAQGADDRIGRTADRHGGTDRHGDTGRHGDAGRRGGPWGQDVPGLGVPDDEFGTRGAPRDDGRRGEAPRVAAGHPDGDSWSSWTGSHDAERPERHGDAERPERPERHGDAEWPERHGDADRDGLRSPSHGRRAPWDGDAE</sequence>
<dbReference type="RefSeq" id="WP_254076737.1">
    <property type="nucleotide sequence ID" value="NZ_BLLG01000006.1"/>
</dbReference>
<feature type="compositionally biased region" description="Basic and acidic residues" evidence="1">
    <location>
        <begin position="1056"/>
        <end position="1067"/>
    </location>
</feature>
<dbReference type="EMBL" id="BLLG01000006">
    <property type="protein sequence ID" value="GFH36545.1"/>
    <property type="molecule type" value="Genomic_DNA"/>
</dbReference>
<dbReference type="InterPro" id="IPR036525">
    <property type="entry name" value="Tubulin/FtsZ_GTPase_sf"/>
</dbReference>
<feature type="compositionally biased region" description="Basic and acidic residues" evidence="1">
    <location>
        <begin position="1259"/>
        <end position="1272"/>
    </location>
</feature>
<feature type="region of interest" description="Disordered" evidence="1">
    <location>
        <begin position="1045"/>
        <end position="1087"/>
    </location>
</feature>
<feature type="compositionally biased region" description="Basic and acidic residues" evidence="1">
    <location>
        <begin position="1393"/>
        <end position="1430"/>
    </location>
</feature>
<evidence type="ECO:0008006" key="4">
    <source>
        <dbReference type="Google" id="ProtNLM"/>
    </source>
</evidence>
<proteinExistence type="predicted"/>
<gene>
    <name evidence="2" type="ORF">SCWH03_27740</name>
</gene>
<reference evidence="2 3" key="1">
    <citation type="submission" date="2020-02" db="EMBL/GenBank/DDBJ databases">
        <title>Whole Genome Shotgun Sequence of Streptomyces sp. strain CWH03.</title>
        <authorList>
            <person name="Dohra H."/>
            <person name="Kodani S."/>
            <person name="Yamamura H."/>
        </authorList>
    </citation>
    <scope>NUCLEOTIDE SEQUENCE [LARGE SCALE GENOMIC DNA]</scope>
    <source>
        <strain evidence="2 3">CWH03</strain>
    </source>
</reference>
<feature type="region of interest" description="Disordered" evidence="1">
    <location>
        <begin position="531"/>
        <end position="550"/>
    </location>
</feature>
<feature type="compositionally biased region" description="Basic and acidic residues" evidence="1">
    <location>
        <begin position="1363"/>
        <end position="1373"/>
    </location>
</feature>
<feature type="compositionally biased region" description="Basic and acidic residues" evidence="1">
    <location>
        <begin position="1311"/>
        <end position="1339"/>
    </location>
</feature>
<accession>A0A6A0AVT9</accession>
<feature type="compositionally biased region" description="Basic and acidic residues" evidence="1">
    <location>
        <begin position="1225"/>
        <end position="1235"/>
    </location>
</feature>
<feature type="region of interest" description="Disordered" evidence="1">
    <location>
        <begin position="1127"/>
        <end position="1446"/>
    </location>
</feature>
<keyword evidence="3" id="KW-1185">Reference proteome</keyword>
<dbReference type="SUPFAM" id="SSF52490">
    <property type="entry name" value="Tubulin nucleotide-binding domain-like"/>
    <property type="match status" value="1"/>
</dbReference>
<evidence type="ECO:0000313" key="3">
    <source>
        <dbReference type="Proteomes" id="UP000484988"/>
    </source>
</evidence>
<dbReference type="Pfam" id="PF13809">
    <property type="entry name" value="Tubulin_2"/>
    <property type="match status" value="1"/>
</dbReference>
<comment type="caution">
    <text evidence="2">The sequence shown here is derived from an EMBL/GenBank/DDBJ whole genome shotgun (WGS) entry which is preliminary data.</text>
</comment>
<name>A0A6A0AVT9_9ACTN</name>
<dbReference type="Gene3D" id="3.40.50.1440">
    <property type="entry name" value="Tubulin/FtsZ, GTPase domain"/>
    <property type="match status" value="1"/>
</dbReference>
<protein>
    <recommendedName>
        <fullName evidence="4">Tubulin-like doman-containing protein</fullName>
    </recommendedName>
</protein>
<feature type="compositionally biased region" description="Basic and acidic residues" evidence="1">
    <location>
        <begin position="1140"/>
        <end position="1158"/>
    </location>
</feature>